<accession>A6TSI4</accession>
<keyword evidence="2" id="KW-1185">Reference proteome</keyword>
<evidence type="ECO:0000313" key="1">
    <source>
        <dbReference type="EMBL" id="ABR49152.1"/>
    </source>
</evidence>
<dbReference type="KEGG" id="amt:Amet_3012"/>
<evidence type="ECO:0000313" key="2">
    <source>
        <dbReference type="Proteomes" id="UP000001572"/>
    </source>
</evidence>
<dbReference type="OrthoDB" id="1677987at2"/>
<dbReference type="eggNOG" id="ENOG5032WTE">
    <property type="taxonomic scope" value="Bacteria"/>
</dbReference>
<dbReference type="Proteomes" id="UP000001572">
    <property type="component" value="Chromosome"/>
</dbReference>
<dbReference type="RefSeq" id="WP_012064119.1">
    <property type="nucleotide sequence ID" value="NC_009633.1"/>
</dbReference>
<dbReference type="EMBL" id="CP000724">
    <property type="protein sequence ID" value="ABR49152.1"/>
    <property type="molecule type" value="Genomic_DNA"/>
</dbReference>
<organism evidence="1 2">
    <name type="scientific">Alkaliphilus metalliredigens (strain QYMF)</name>
    <dbReference type="NCBI Taxonomy" id="293826"/>
    <lineage>
        <taxon>Bacteria</taxon>
        <taxon>Bacillati</taxon>
        <taxon>Bacillota</taxon>
        <taxon>Clostridia</taxon>
        <taxon>Peptostreptococcales</taxon>
        <taxon>Natronincolaceae</taxon>
        <taxon>Alkaliphilus</taxon>
    </lineage>
</organism>
<reference evidence="2" key="1">
    <citation type="journal article" date="2016" name="Genome Announc.">
        <title>Complete genome sequence of Alkaliphilus metalliredigens strain QYMF, an alkaliphilic and metal-reducing bacterium isolated from borax-contaminated leachate ponds.</title>
        <authorList>
            <person name="Hwang C."/>
            <person name="Copeland A."/>
            <person name="Lucas S."/>
            <person name="Lapidus A."/>
            <person name="Barry K."/>
            <person name="Detter J.C."/>
            <person name="Glavina Del Rio T."/>
            <person name="Hammon N."/>
            <person name="Israni S."/>
            <person name="Dalin E."/>
            <person name="Tice H."/>
            <person name="Pitluck S."/>
            <person name="Chertkov O."/>
            <person name="Brettin T."/>
            <person name="Bruce D."/>
            <person name="Han C."/>
            <person name="Schmutz J."/>
            <person name="Larimer F."/>
            <person name="Land M.L."/>
            <person name="Hauser L."/>
            <person name="Kyrpides N."/>
            <person name="Mikhailova N."/>
            <person name="Ye Q."/>
            <person name="Zhou J."/>
            <person name="Richardson P."/>
            <person name="Fields M.W."/>
        </authorList>
    </citation>
    <scope>NUCLEOTIDE SEQUENCE [LARGE SCALE GENOMIC DNA]</scope>
    <source>
        <strain evidence="2">QYMF</strain>
    </source>
</reference>
<dbReference type="AlphaFoldDB" id="A6TSI4"/>
<protein>
    <submittedName>
        <fullName evidence="1">Uncharacterized protein</fullName>
    </submittedName>
</protein>
<sequence>MNRVYNKDNFYFWENLVRNTDNILFGGNDKRIITSESVIIYIGILDIEKDILRSGWSCHDDVDTALGFLQHVFIPTSFYTWIDRKSEGLFIPLSPFDVLKHEVFNDINELDDRAYIDATRMERSYYFLNSIWENQREVKNEKIKNFCQYFNSEWNKEPERKLFIRMFREPLEIYNYIFEGGFGEVIEEEIRMSMEDFKFICEHACDEPLINKNLIKILNRNIPVWF</sequence>
<gene>
    <name evidence="1" type="ordered locus">Amet_3012</name>
</gene>
<name>A6TSI4_ALKMQ</name>
<proteinExistence type="predicted"/>
<dbReference type="HOGENOM" id="CLU_102096_0_0_9"/>